<reference evidence="7" key="1">
    <citation type="journal article" date="2020" name="Stud. Mycol.">
        <title>101 Dothideomycetes genomes: a test case for predicting lifestyles and emergence of pathogens.</title>
        <authorList>
            <person name="Haridas S."/>
            <person name="Albert R."/>
            <person name="Binder M."/>
            <person name="Bloem J."/>
            <person name="Labutti K."/>
            <person name="Salamov A."/>
            <person name="Andreopoulos B."/>
            <person name="Baker S."/>
            <person name="Barry K."/>
            <person name="Bills G."/>
            <person name="Bluhm B."/>
            <person name="Cannon C."/>
            <person name="Castanera R."/>
            <person name="Culley D."/>
            <person name="Daum C."/>
            <person name="Ezra D."/>
            <person name="Gonzalez J."/>
            <person name="Henrissat B."/>
            <person name="Kuo A."/>
            <person name="Liang C."/>
            <person name="Lipzen A."/>
            <person name="Lutzoni F."/>
            <person name="Magnuson J."/>
            <person name="Mondo S."/>
            <person name="Nolan M."/>
            <person name="Ohm R."/>
            <person name="Pangilinan J."/>
            <person name="Park H.-J."/>
            <person name="Ramirez L."/>
            <person name="Alfaro M."/>
            <person name="Sun H."/>
            <person name="Tritt A."/>
            <person name="Yoshinaga Y."/>
            <person name="Zwiers L.-H."/>
            <person name="Turgeon B."/>
            <person name="Goodwin S."/>
            <person name="Spatafora J."/>
            <person name="Crous P."/>
            <person name="Grigoriev I."/>
        </authorList>
    </citation>
    <scope>NUCLEOTIDE SEQUENCE</scope>
    <source>
        <strain evidence="7">CBS 110217</strain>
    </source>
</reference>
<comment type="caution">
    <text evidence="7">The sequence shown here is derived from an EMBL/GenBank/DDBJ whole genome shotgun (WGS) entry which is preliminary data.</text>
</comment>
<dbReference type="GO" id="GO:0022857">
    <property type="term" value="F:transmembrane transporter activity"/>
    <property type="evidence" value="ECO:0007669"/>
    <property type="project" value="InterPro"/>
</dbReference>
<dbReference type="Proteomes" id="UP000799777">
    <property type="component" value="Unassembled WGS sequence"/>
</dbReference>
<sequence>MLDTKEKNEREHFEAGDASRIEKAPNADLDSYAENPELDARLNRKFDFHISSRGFSASGCIATGISFNVALLVFYIPYILVDVPCNLLVKRLRAGIYLPSLITVWGIVCMCTGFITNFAGLIACRLLLGLFEGGILGGVIIYLAMFYRRHAMMLRNGLFYCAAPLSGAFGGLLASGVAKIEVGGYDRWPRIFFIGGAMTVVFGIICYFFMPDTPAAAGFLTDEEKEWALLRVRIDAGGSTRAAAVDDEKFNSYWMKMALKSPQTYFCSFIWFFLLVPLYVSRNAKVRNRAGLC</sequence>
<keyword evidence="3 6" id="KW-0812">Transmembrane</keyword>
<dbReference type="EMBL" id="ML978178">
    <property type="protein sequence ID" value="KAF2031725.1"/>
    <property type="molecule type" value="Genomic_DNA"/>
</dbReference>
<evidence type="ECO:0000256" key="5">
    <source>
        <dbReference type="ARBA" id="ARBA00023136"/>
    </source>
</evidence>
<dbReference type="OrthoDB" id="2962993at2759"/>
<dbReference type="AlphaFoldDB" id="A0A9P4LNZ4"/>
<dbReference type="InterPro" id="IPR036259">
    <property type="entry name" value="MFS_trans_sf"/>
</dbReference>
<protein>
    <submittedName>
        <fullName evidence="7">MFS general substrate transporter</fullName>
    </submittedName>
</protein>
<proteinExistence type="predicted"/>
<dbReference type="GO" id="GO:0016020">
    <property type="term" value="C:membrane"/>
    <property type="evidence" value="ECO:0007669"/>
    <property type="project" value="UniProtKB-SubCell"/>
</dbReference>
<feature type="transmembrane region" description="Helical" evidence="6">
    <location>
        <begin position="190"/>
        <end position="210"/>
    </location>
</feature>
<evidence type="ECO:0000256" key="4">
    <source>
        <dbReference type="ARBA" id="ARBA00022989"/>
    </source>
</evidence>
<organism evidence="7 8">
    <name type="scientific">Setomelanomma holmii</name>
    <dbReference type="NCBI Taxonomy" id="210430"/>
    <lineage>
        <taxon>Eukaryota</taxon>
        <taxon>Fungi</taxon>
        <taxon>Dikarya</taxon>
        <taxon>Ascomycota</taxon>
        <taxon>Pezizomycotina</taxon>
        <taxon>Dothideomycetes</taxon>
        <taxon>Pleosporomycetidae</taxon>
        <taxon>Pleosporales</taxon>
        <taxon>Pleosporineae</taxon>
        <taxon>Phaeosphaeriaceae</taxon>
        <taxon>Setomelanomma</taxon>
    </lineage>
</organism>
<name>A0A9P4LNZ4_9PLEO</name>
<accession>A0A9P4LNZ4</accession>
<gene>
    <name evidence="7" type="ORF">EK21DRAFT_110617</name>
</gene>
<feature type="transmembrane region" description="Helical" evidence="6">
    <location>
        <begin position="126"/>
        <end position="145"/>
    </location>
</feature>
<keyword evidence="5 6" id="KW-0472">Membrane</keyword>
<evidence type="ECO:0000313" key="8">
    <source>
        <dbReference type="Proteomes" id="UP000799777"/>
    </source>
</evidence>
<keyword evidence="4 6" id="KW-1133">Transmembrane helix</keyword>
<evidence type="ECO:0000313" key="7">
    <source>
        <dbReference type="EMBL" id="KAF2031725.1"/>
    </source>
</evidence>
<feature type="transmembrane region" description="Helical" evidence="6">
    <location>
        <begin position="157"/>
        <end position="178"/>
    </location>
</feature>
<dbReference type="InterPro" id="IPR011701">
    <property type="entry name" value="MFS"/>
</dbReference>
<feature type="transmembrane region" description="Helical" evidence="6">
    <location>
        <begin position="263"/>
        <end position="280"/>
    </location>
</feature>
<keyword evidence="8" id="KW-1185">Reference proteome</keyword>
<comment type="subcellular location">
    <subcellularLocation>
        <location evidence="1">Membrane</location>
        <topology evidence="1">Multi-pass membrane protein</topology>
    </subcellularLocation>
</comment>
<dbReference type="Pfam" id="PF07690">
    <property type="entry name" value="MFS_1"/>
    <property type="match status" value="1"/>
</dbReference>
<dbReference type="Gene3D" id="1.20.1250.20">
    <property type="entry name" value="MFS general substrate transporter like domains"/>
    <property type="match status" value="1"/>
</dbReference>
<keyword evidence="2" id="KW-0813">Transport</keyword>
<evidence type="ECO:0000256" key="1">
    <source>
        <dbReference type="ARBA" id="ARBA00004141"/>
    </source>
</evidence>
<dbReference type="SUPFAM" id="SSF103473">
    <property type="entry name" value="MFS general substrate transporter"/>
    <property type="match status" value="1"/>
</dbReference>
<dbReference type="PANTHER" id="PTHR43791">
    <property type="entry name" value="PERMEASE-RELATED"/>
    <property type="match status" value="1"/>
</dbReference>
<evidence type="ECO:0000256" key="6">
    <source>
        <dbReference type="SAM" id="Phobius"/>
    </source>
</evidence>
<feature type="transmembrane region" description="Helical" evidence="6">
    <location>
        <begin position="96"/>
        <end position="119"/>
    </location>
</feature>
<feature type="transmembrane region" description="Helical" evidence="6">
    <location>
        <begin position="54"/>
        <end position="76"/>
    </location>
</feature>
<evidence type="ECO:0000256" key="2">
    <source>
        <dbReference type="ARBA" id="ARBA00022448"/>
    </source>
</evidence>
<evidence type="ECO:0000256" key="3">
    <source>
        <dbReference type="ARBA" id="ARBA00022692"/>
    </source>
</evidence>
<dbReference type="PANTHER" id="PTHR43791:SF5">
    <property type="entry name" value="MAJOR FACILITATOR SUPERFAMILY (MFS) PROFILE DOMAIN-CONTAINING PROTEIN"/>
    <property type="match status" value="1"/>
</dbReference>